<dbReference type="Proteomes" id="UP000595703">
    <property type="component" value="Plasmid pRVR2"/>
</dbReference>
<dbReference type="KEGG" id="arev:RVR_P214"/>
<protein>
    <submittedName>
        <fullName evidence="1">Uncharacterized protein</fullName>
    </submittedName>
</protein>
<evidence type="ECO:0000313" key="2">
    <source>
        <dbReference type="Proteomes" id="UP000595703"/>
    </source>
</evidence>
<dbReference type="EMBL" id="AP018367">
    <property type="protein sequence ID" value="BBG20757.1"/>
    <property type="molecule type" value="Genomic_DNA"/>
</dbReference>
<gene>
    <name evidence="1" type="ORF">RVR_P214</name>
</gene>
<sequence>MTTPTNPKETTVSLAQTHSARARLIAEMERLFAVDAGLGSLLGYNGRPDMTQEAKQVQRAWARALVAVHGHDRASSAYTQYASRRQNTVREGVGSWGNLVLGGSPVPRWDRDIHGFLCHCCVEAFSTVVAADGDPLCNRCAITHADVQTTRPQWHAYSHAQFQFPGLMGEERKTSESKLLIRYQDDEERAYVTGEAALLTERTSPLPGLTAISSQTHGDSRDTIRLTLETRAEHGHRSVDILATFAYDPEPEQWEDHAYGFRFVSARLTTRARKLGHLDTGAPAIITEHTDLYRLLDTLITHLYSAT</sequence>
<reference evidence="1 2" key="1">
    <citation type="journal article" date="2020" name="Sci. Rep.">
        <title>beta-carboline chemical signals induce reveromycin production through a LuxR family regulator in Streptomyces sp. SN-593.</title>
        <authorList>
            <person name="Panthee S."/>
            <person name="Kito N."/>
            <person name="Hayashi T."/>
            <person name="Shimizu T."/>
            <person name="Ishikawa J."/>
            <person name="Hamamoto H."/>
            <person name="Osada H."/>
            <person name="Takahashi S."/>
        </authorList>
    </citation>
    <scope>NUCLEOTIDE SEQUENCE [LARGE SCALE GENOMIC DNA]</scope>
    <source>
        <strain evidence="1 2">SN-593</strain>
        <plasmid evidence="1 2">pRVR2</plasmid>
    </source>
</reference>
<dbReference type="AlphaFoldDB" id="A0A7U3V3I8"/>
<name>A0A7U3V3I8_9ACTN</name>
<keyword evidence="2" id="KW-1185">Reference proteome</keyword>
<keyword evidence="1" id="KW-0614">Plasmid</keyword>
<organism evidence="1 2">
    <name type="scientific">Actinacidiphila reveromycinica</name>
    <dbReference type="NCBI Taxonomy" id="659352"/>
    <lineage>
        <taxon>Bacteria</taxon>
        <taxon>Bacillati</taxon>
        <taxon>Actinomycetota</taxon>
        <taxon>Actinomycetes</taxon>
        <taxon>Kitasatosporales</taxon>
        <taxon>Streptomycetaceae</taxon>
        <taxon>Actinacidiphila</taxon>
    </lineage>
</organism>
<evidence type="ECO:0000313" key="1">
    <source>
        <dbReference type="EMBL" id="BBG20757.1"/>
    </source>
</evidence>
<accession>A0A7U3V3I8</accession>
<proteinExistence type="predicted"/>
<geneLocation type="plasmid" evidence="1 2">
    <name>pRVR2</name>
</geneLocation>